<keyword evidence="2" id="KW-1185">Reference proteome</keyword>
<comment type="caution">
    <text evidence="1">The sequence shown here is derived from an EMBL/GenBank/DDBJ whole genome shotgun (WGS) entry which is preliminary data.</text>
</comment>
<dbReference type="EMBL" id="LXQA010639108">
    <property type="protein sequence ID" value="MCI63550.1"/>
    <property type="molecule type" value="Genomic_DNA"/>
</dbReference>
<organism evidence="1 2">
    <name type="scientific">Trifolium medium</name>
    <dbReference type="NCBI Taxonomy" id="97028"/>
    <lineage>
        <taxon>Eukaryota</taxon>
        <taxon>Viridiplantae</taxon>
        <taxon>Streptophyta</taxon>
        <taxon>Embryophyta</taxon>
        <taxon>Tracheophyta</taxon>
        <taxon>Spermatophyta</taxon>
        <taxon>Magnoliopsida</taxon>
        <taxon>eudicotyledons</taxon>
        <taxon>Gunneridae</taxon>
        <taxon>Pentapetalae</taxon>
        <taxon>rosids</taxon>
        <taxon>fabids</taxon>
        <taxon>Fabales</taxon>
        <taxon>Fabaceae</taxon>
        <taxon>Papilionoideae</taxon>
        <taxon>50 kb inversion clade</taxon>
        <taxon>NPAAA clade</taxon>
        <taxon>Hologalegina</taxon>
        <taxon>IRL clade</taxon>
        <taxon>Trifolieae</taxon>
        <taxon>Trifolium</taxon>
    </lineage>
</organism>
<protein>
    <submittedName>
        <fullName evidence="1">Uncharacterized protein</fullName>
    </submittedName>
</protein>
<feature type="non-terminal residue" evidence="1">
    <location>
        <position position="1"/>
    </location>
</feature>
<name>A0A392TTG0_9FABA</name>
<proteinExistence type="predicted"/>
<reference evidence="1 2" key="1">
    <citation type="journal article" date="2018" name="Front. Plant Sci.">
        <title>Red Clover (Trifolium pratense) and Zigzag Clover (T. medium) - A Picture of Genomic Similarities and Differences.</title>
        <authorList>
            <person name="Dluhosova J."/>
            <person name="Istvanek J."/>
            <person name="Nedelnik J."/>
            <person name="Repkova J."/>
        </authorList>
    </citation>
    <scope>NUCLEOTIDE SEQUENCE [LARGE SCALE GENOMIC DNA]</scope>
    <source>
        <strain evidence="2">cv. 10/8</strain>
        <tissue evidence="1">Leaf</tissue>
    </source>
</reference>
<evidence type="ECO:0000313" key="2">
    <source>
        <dbReference type="Proteomes" id="UP000265520"/>
    </source>
</evidence>
<accession>A0A392TTG0</accession>
<dbReference type="AlphaFoldDB" id="A0A392TTG0"/>
<sequence>ATSSDECSSSRNLIPCLIC</sequence>
<dbReference type="Proteomes" id="UP000265520">
    <property type="component" value="Unassembled WGS sequence"/>
</dbReference>
<evidence type="ECO:0000313" key="1">
    <source>
        <dbReference type="EMBL" id="MCI63550.1"/>
    </source>
</evidence>